<dbReference type="Proteomes" id="UP000244906">
    <property type="component" value="Unassembled WGS sequence"/>
</dbReference>
<proteinExistence type="predicted"/>
<name>A0A2V1H001_9GAMM</name>
<comment type="caution">
    <text evidence="1">The sequence shown here is derived from an EMBL/GenBank/DDBJ whole genome shotgun (WGS) entry which is preliminary data.</text>
</comment>
<evidence type="ECO:0000313" key="1">
    <source>
        <dbReference type="EMBL" id="PVZ72009.1"/>
    </source>
</evidence>
<keyword evidence="2" id="KW-1185">Reference proteome</keyword>
<dbReference type="AlphaFoldDB" id="A0A2V1H001"/>
<accession>A0A2V1H001</accession>
<reference evidence="1 2" key="1">
    <citation type="submission" date="2018-04" db="EMBL/GenBank/DDBJ databases">
        <title>Thalassorhabdus spongiae gen. nov., sp. nov., isolated from a marine sponge in South-West Iceland.</title>
        <authorList>
            <person name="Knobloch S."/>
            <person name="Daussin A."/>
            <person name="Johannsson R."/>
            <person name="Marteinsson V.T."/>
        </authorList>
    </citation>
    <scope>NUCLEOTIDE SEQUENCE [LARGE SCALE GENOMIC DNA]</scope>
    <source>
        <strain evidence="1 2">Hp12</strain>
    </source>
</reference>
<organism evidence="1 2">
    <name type="scientific">Pelagibaculum spongiae</name>
    <dbReference type="NCBI Taxonomy" id="2080658"/>
    <lineage>
        <taxon>Bacteria</taxon>
        <taxon>Pseudomonadati</taxon>
        <taxon>Pseudomonadota</taxon>
        <taxon>Gammaproteobacteria</taxon>
        <taxon>Oceanospirillales</taxon>
        <taxon>Pelagibaculum</taxon>
    </lineage>
</organism>
<protein>
    <submittedName>
        <fullName evidence="1">Uncharacterized protein</fullName>
    </submittedName>
</protein>
<evidence type="ECO:0000313" key="2">
    <source>
        <dbReference type="Proteomes" id="UP000244906"/>
    </source>
</evidence>
<dbReference type="EMBL" id="QDDL01000001">
    <property type="protein sequence ID" value="PVZ72009.1"/>
    <property type="molecule type" value="Genomic_DNA"/>
</dbReference>
<sequence length="80" mass="9265">MQKLEVFNFNKDWKQGDYPTQPMVEVAVMLSGGDRVSLSPQLANDTEVDVHIDRIIQELEQLRIQAKQILAKELKRTLQK</sequence>
<dbReference type="RefSeq" id="WP_116685596.1">
    <property type="nucleotide sequence ID" value="NZ_CAWNYD010000001.1"/>
</dbReference>
<gene>
    <name evidence="1" type="ORF">DC094_03035</name>
</gene>